<gene>
    <name evidence="2" type="ORF">GCM10007901_03610</name>
</gene>
<keyword evidence="1" id="KW-0812">Transmembrane</keyword>
<dbReference type="Proteomes" id="UP001156670">
    <property type="component" value="Unassembled WGS sequence"/>
</dbReference>
<protein>
    <submittedName>
        <fullName evidence="2">Uncharacterized protein</fullName>
    </submittedName>
</protein>
<keyword evidence="1" id="KW-0472">Membrane</keyword>
<keyword evidence="1" id="KW-1133">Transmembrane helix</keyword>
<evidence type="ECO:0000313" key="2">
    <source>
        <dbReference type="EMBL" id="GLQ91411.1"/>
    </source>
</evidence>
<comment type="caution">
    <text evidence="2">The sequence shown here is derived from an EMBL/GenBank/DDBJ whole genome shotgun (WGS) entry which is preliminary data.</text>
</comment>
<dbReference type="EMBL" id="BSOB01000004">
    <property type="protein sequence ID" value="GLQ91411.1"/>
    <property type="molecule type" value="Genomic_DNA"/>
</dbReference>
<accession>A0ABQ5XJP6</accession>
<proteinExistence type="predicted"/>
<keyword evidence="3" id="KW-1185">Reference proteome</keyword>
<evidence type="ECO:0000313" key="3">
    <source>
        <dbReference type="Proteomes" id="UP001156670"/>
    </source>
</evidence>
<name>A0ABQ5XJP6_9GAMM</name>
<organism evidence="2 3">
    <name type="scientific">Dyella acidisoli</name>
    <dbReference type="NCBI Taxonomy" id="1867834"/>
    <lineage>
        <taxon>Bacteria</taxon>
        <taxon>Pseudomonadati</taxon>
        <taxon>Pseudomonadota</taxon>
        <taxon>Gammaproteobacteria</taxon>
        <taxon>Lysobacterales</taxon>
        <taxon>Rhodanobacteraceae</taxon>
        <taxon>Dyella</taxon>
    </lineage>
</organism>
<sequence length="59" mass="6223">MAACVVCASDDVVKSMGDHHAIPAAKRTIARFPLITLLMQLVLLVVSMGNTPVLVCTSI</sequence>
<evidence type="ECO:0000256" key="1">
    <source>
        <dbReference type="SAM" id="Phobius"/>
    </source>
</evidence>
<feature type="transmembrane region" description="Helical" evidence="1">
    <location>
        <begin position="34"/>
        <end position="55"/>
    </location>
</feature>
<reference evidence="3" key="1">
    <citation type="journal article" date="2019" name="Int. J. Syst. Evol. Microbiol.">
        <title>The Global Catalogue of Microorganisms (GCM) 10K type strain sequencing project: providing services to taxonomists for standard genome sequencing and annotation.</title>
        <authorList>
            <consortium name="The Broad Institute Genomics Platform"/>
            <consortium name="The Broad Institute Genome Sequencing Center for Infectious Disease"/>
            <person name="Wu L."/>
            <person name="Ma J."/>
        </authorList>
    </citation>
    <scope>NUCLEOTIDE SEQUENCE [LARGE SCALE GENOMIC DNA]</scope>
    <source>
        <strain evidence="3">NBRC 111980</strain>
    </source>
</reference>